<evidence type="ECO:0000256" key="1">
    <source>
        <dbReference type="SAM" id="MobiDB-lite"/>
    </source>
</evidence>
<dbReference type="Proteomes" id="UP000007800">
    <property type="component" value="Unassembled WGS sequence"/>
</dbReference>
<dbReference type="PANTHER" id="PTHR43336:SF3">
    <property type="entry name" value="GUANYLATE CYCLASE DOMAIN-CONTAINING PROTEIN"/>
    <property type="match status" value="1"/>
</dbReference>
<dbReference type="InParanoid" id="C5KTZ2"/>
<dbReference type="PANTHER" id="PTHR43336">
    <property type="entry name" value="OXYGEN SENSOR HISTIDINE KINASE RESPONSE REGULATOR DEVS/DOSS"/>
    <property type="match status" value="1"/>
</dbReference>
<dbReference type="AlphaFoldDB" id="C5KTZ2"/>
<protein>
    <submittedName>
        <fullName evidence="2">Uncharacterized protein</fullName>
    </submittedName>
</protein>
<dbReference type="OMA" id="EWEIAYQ"/>
<sequence length="147" mass="16495">MINGSSMGLYTLDIVYEDLPVVGITSAKASGENGASSPQRSRARQGRATRKANKLLSSYCVGDLFESDADIVQMRKVFTEEFFDKFRMALRNYESGEWEVAYSMFNITEQMLASEGYVDGPSASLKRYMKRYDKKAPATWSGARELP</sequence>
<dbReference type="OrthoDB" id="10433643at2759"/>
<name>C5KTZ2_PERM5</name>
<feature type="compositionally biased region" description="Basic residues" evidence="1">
    <location>
        <begin position="41"/>
        <end position="50"/>
    </location>
</feature>
<gene>
    <name evidence="2" type="ORF">Pmar_PMAR019139</name>
</gene>
<dbReference type="EMBL" id="GG676180">
    <property type="protein sequence ID" value="EER12034.1"/>
    <property type="molecule type" value="Genomic_DNA"/>
</dbReference>
<evidence type="ECO:0000313" key="3">
    <source>
        <dbReference type="Proteomes" id="UP000007800"/>
    </source>
</evidence>
<dbReference type="GeneID" id="9060947"/>
<feature type="region of interest" description="Disordered" evidence="1">
    <location>
        <begin position="28"/>
        <end position="50"/>
    </location>
</feature>
<keyword evidence="3" id="KW-1185">Reference proteome</keyword>
<proteinExistence type="predicted"/>
<evidence type="ECO:0000313" key="2">
    <source>
        <dbReference type="EMBL" id="EER12034.1"/>
    </source>
</evidence>
<accession>C5KTZ2</accession>
<organism evidence="3">
    <name type="scientific">Perkinsus marinus (strain ATCC 50983 / TXsc)</name>
    <dbReference type="NCBI Taxonomy" id="423536"/>
    <lineage>
        <taxon>Eukaryota</taxon>
        <taxon>Sar</taxon>
        <taxon>Alveolata</taxon>
        <taxon>Perkinsozoa</taxon>
        <taxon>Perkinsea</taxon>
        <taxon>Perkinsida</taxon>
        <taxon>Perkinsidae</taxon>
        <taxon>Perkinsus</taxon>
    </lineage>
</organism>
<dbReference type="RefSeq" id="XP_002780239.1">
    <property type="nucleotide sequence ID" value="XM_002780193.1"/>
</dbReference>
<reference evidence="2 3" key="1">
    <citation type="submission" date="2008-07" db="EMBL/GenBank/DDBJ databases">
        <authorList>
            <person name="El-Sayed N."/>
            <person name="Caler E."/>
            <person name="Inman J."/>
            <person name="Amedeo P."/>
            <person name="Hass B."/>
            <person name="Wortman J."/>
        </authorList>
    </citation>
    <scope>NUCLEOTIDE SEQUENCE [LARGE SCALE GENOMIC DNA]</scope>
    <source>
        <strain evidence="3">ATCC 50983 / TXsc</strain>
    </source>
</reference>